<reference evidence="4 5" key="1">
    <citation type="submission" date="2022-06" db="EMBL/GenBank/DDBJ databases">
        <title>Sequencing the genomes of 1000 actinobacteria strains.</title>
        <authorList>
            <person name="Klenk H.-P."/>
        </authorList>
    </citation>
    <scope>NUCLEOTIDE SEQUENCE [LARGE SCALE GENOMIC DNA]</scope>
    <source>
        <strain evidence="4 5">DSM 41656</strain>
    </source>
</reference>
<evidence type="ECO:0000256" key="1">
    <source>
        <dbReference type="ARBA" id="ARBA00006484"/>
    </source>
</evidence>
<name>A0ABT1J177_9ACTN</name>
<dbReference type="RefSeq" id="WP_253799771.1">
    <property type="nucleotide sequence ID" value="NZ_JAMZDX010000004.1"/>
</dbReference>
<dbReference type="Gene3D" id="3.40.50.720">
    <property type="entry name" value="NAD(P)-binding Rossmann-like Domain"/>
    <property type="match status" value="1"/>
</dbReference>
<evidence type="ECO:0000313" key="4">
    <source>
        <dbReference type="EMBL" id="MCP2311133.1"/>
    </source>
</evidence>
<dbReference type="InterPro" id="IPR036291">
    <property type="entry name" value="NAD(P)-bd_dom_sf"/>
</dbReference>
<dbReference type="SUPFAM" id="SSF51735">
    <property type="entry name" value="NAD(P)-binding Rossmann-fold domains"/>
    <property type="match status" value="1"/>
</dbReference>
<evidence type="ECO:0000256" key="3">
    <source>
        <dbReference type="RuleBase" id="RU000363"/>
    </source>
</evidence>
<dbReference type="PRINTS" id="PR00080">
    <property type="entry name" value="SDRFAMILY"/>
</dbReference>
<protein>
    <submittedName>
        <fullName evidence="4">NAD(P)-dependent dehydrogenase (Short-subunit alcohol dehydrogenase family)</fullName>
    </submittedName>
</protein>
<dbReference type="EMBL" id="JAMZDX010000004">
    <property type="protein sequence ID" value="MCP2311133.1"/>
    <property type="molecule type" value="Genomic_DNA"/>
</dbReference>
<comment type="caution">
    <text evidence="4">The sequence shown here is derived from an EMBL/GenBank/DDBJ whole genome shotgun (WGS) entry which is preliminary data.</text>
</comment>
<dbReference type="Proteomes" id="UP001206483">
    <property type="component" value="Unassembled WGS sequence"/>
</dbReference>
<accession>A0ABT1J177</accession>
<dbReference type="InterPro" id="IPR051911">
    <property type="entry name" value="SDR_oxidoreductase"/>
</dbReference>
<proteinExistence type="inferred from homology"/>
<dbReference type="InterPro" id="IPR002347">
    <property type="entry name" value="SDR_fam"/>
</dbReference>
<dbReference type="PRINTS" id="PR00081">
    <property type="entry name" value="GDHRDH"/>
</dbReference>
<sequence length="274" mass="28657">MSKIWLVTGSSRGLGRSFVEAALARGDRAAATARDTADLDDLVAAYGDAVLPLRLDVTDRASVDAAVARAQEHFGRLDVIVNSAGHGLFGAVEELSERDLREQLDTNLFGPLRVVQAALPYLRAQGSGHIVQISSVGGVAAFPLGGGYHASKWALEGLSESLAQEVAGFGIRVTLVEPGSYATDAIAGAVHADVLPQYDAARAGFAAFARTLDLGDPAAAGRALLRVVDSPEPPLRVLFGTQGGAILDQVYADRLKTWSGWQELAAEAHGHLPA</sequence>
<dbReference type="NCBIfam" id="NF006114">
    <property type="entry name" value="PRK08263.1"/>
    <property type="match status" value="1"/>
</dbReference>
<dbReference type="Pfam" id="PF00106">
    <property type="entry name" value="adh_short"/>
    <property type="match status" value="1"/>
</dbReference>
<gene>
    <name evidence="4" type="ORF">FHR36_004296</name>
</gene>
<organism evidence="4 5">
    <name type="scientific">Kitasatospora paracochleata</name>
    <dbReference type="NCBI Taxonomy" id="58354"/>
    <lineage>
        <taxon>Bacteria</taxon>
        <taxon>Bacillati</taxon>
        <taxon>Actinomycetota</taxon>
        <taxon>Actinomycetes</taxon>
        <taxon>Kitasatosporales</taxon>
        <taxon>Streptomycetaceae</taxon>
        <taxon>Kitasatospora</taxon>
    </lineage>
</organism>
<evidence type="ECO:0000256" key="2">
    <source>
        <dbReference type="ARBA" id="ARBA00023002"/>
    </source>
</evidence>
<dbReference type="PANTHER" id="PTHR43976">
    <property type="entry name" value="SHORT CHAIN DEHYDROGENASE"/>
    <property type="match status" value="1"/>
</dbReference>
<evidence type="ECO:0000313" key="5">
    <source>
        <dbReference type="Proteomes" id="UP001206483"/>
    </source>
</evidence>
<dbReference type="PANTHER" id="PTHR43976:SF16">
    <property type="entry name" value="SHORT-CHAIN DEHYDROGENASE_REDUCTASE FAMILY PROTEIN"/>
    <property type="match status" value="1"/>
</dbReference>
<comment type="similarity">
    <text evidence="1 3">Belongs to the short-chain dehydrogenases/reductases (SDR) family.</text>
</comment>
<keyword evidence="2" id="KW-0560">Oxidoreductase</keyword>
<dbReference type="CDD" id="cd05374">
    <property type="entry name" value="17beta-HSD-like_SDR_c"/>
    <property type="match status" value="1"/>
</dbReference>
<keyword evidence="5" id="KW-1185">Reference proteome</keyword>